<dbReference type="GeneID" id="24787624"/>
<evidence type="ECO:0000313" key="2">
    <source>
        <dbReference type="Proteomes" id="UP000033066"/>
    </source>
</evidence>
<dbReference type="Gene3D" id="3.50.50.60">
    <property type="entry name" value="FAD/NAD(P)-binding domain"/>
    <property type="match status" value="2"/>
</dbReference>
<dbReference type="Pfam" id="PF13450">
    <property type="entry name" value="NAD_binding_8"/>
    <property type="match status" value="1"/>
</dbReference>
<dbReference type="Proteomes" id="UP000033066">
    <property type="component" value="Chromosome"/>
</dbReference>
<dbReference type="RefSeq" id="WP_048105839.1">
    <property type="nucleotide sequence ID" value="NZ_CP009517.1"/>
</dbReference>
<dbReference type="PANTHER" id="PTHR43734:SF1">
    <property type="entry name" value="PHYTOENE DESATURASE"/>
    <property type="match status" value="1"/>
</dbReference>
<name>A0A0E3WUP9_METBA</name>
<dbReference type="AlphaFoldDB" id="A0A0E3WUP9"/>
<dbReference type="InterPro" id="IPR036188">
    <property type="entry name" value="FAD/NAD-bd_sf"/>
</dbReference>
<gene>
    <name evidence="1" type="ORF">MSBR3_0182</name>
</gene>
<dbReference type="KEGG" id="mbak:MSBR3_0182"/>
<accession>A0A0E3WUP9</accession>
<dbReference type="EMBL" id="CP009517">
    <property type="protein sequence ID" value="AKB80760.1"/>
    <property type="molecule type" value="Genomic_DNA"/>
</dbReference>
<organism evidence="1 2">
    <name type="scientific">Methanosarcina barkeri 3</name>
    <dbReference type="NCBI Taxonomy" id="1434107"/>
    <lineage>
        <taxon>Archaea</taxon>
        <taxon>Methanobacteriati</taxon>
        <taxon>Methanobacteriota</taxon>
        <taxon>Stenosarchaea group</taxon>
        <taxon>Methanomicrobia</taxon>
        <taxon>Methanosarcinales</taxon>
        <taxon>Methanosarcinaceae</taxon>
        <taxon>Methanosarcina</taxon>
    </lineage>
</organism>
<reference evidence="1" key="1">
    <citation type="submission" date="2014-07" db="EMBL/GenBank/DDBJ databases">
        <title>Methanogenic archaea and the global carbon cycle.</title>
        <authorList>
            <person name="Henriksen J.R."/>
            <person name="Luke J."/>
            <person name="Reinhart S."/>
            <person name="Benedict M.N."/>
            <person name="Youngblut N.D."/>
            <person name="Metcalf M.E."/>
            <person name="Whitaker R.J."/>
            <person name="Metcalf W.W."/>
        </authorList>
    </citation>
    <scope>NUCLEOTIDE SEQUENCE [LARGE SCALE GENOMIC DNA]</scope>
    <source>
        <strain evidence="1">3</strain>
    </source>
</reference>
<protein>
    <submittedName>
        <fullName evidence="1">Phytoene dehydrogenase</fullName>
    </submittedName>
</protein>
<evidence type="ECO:0000313" key="1">
    <source>
        <dbReference type="EMBL" id="AKB80760.1"/>
    </source>
</evidence>
<dbReference type="SUPFAM" id="SSF51905">
    <property type="entry name" value="FAD/NAD(P)-binding domain"/>
    <property type="match status" value="1"/>
</dbReference>
<dbReference type="STRING" id="1434107.MSBR3_0182"/>
<dbReference type="OrthoDB" id="11867at2157"/>
<sequence>MKKYDVVVVGAGISGLLVALTLSKHGKKVLVLEKRQHIGGNCNSYMVEGYQVDTGVHAITHLIEGPLKRLMDNYFDYLPIFEDYGYYYIRTENTFVKVPSNLKDFVTFDVLPRKDRVLLSQTLTKAFTLSSFGIDLSNRSVYDFMPKSLSEDTYDFVDTMCRSLSGKAMKETSAQRVLYGSSFVRDSVTQEQFNAMIGKLEPKKRQSAESILASVLPYHLHASLQARMTKITQPFTSLERLATNEVNDSQGYPRKGLKALLNAILYSLPETVEIKKECEVSSILVQDGKILGVEADEIYSSDIVIYTGFATELPKLIKDLPSEYVADLKDIVHNKSLTIWLGMEKKIPEFNYTGSEIWFKDLAYWASPISNYDQSLAPKDKQLIGFTFILNENNSEKHELKKAYDTIFHAIPNAEKRVDMQHEQITIPEKATVSIDGKFVDIRTPIQNLYIAGTDTDKRSMGITRASYSIIELLKVLNEDGNLHET</sequence>
<dbReference type="PANTHER" id="PTHR43734">
    <property type="entry name" value="PHYTOENE DESATURASE"/>
    <property type="match status" value="1"/>
</dbReference>
<keyword evidence="2" id="KW-1185">Reference proteome</keyword>
<proteinExistence type="predicted"/>
<dbReference type="PATRIC" id="fig|1434107.4.peg.246"/>
<dbReference type="HOGENOM" id="CLU_563393_0_0_2"/>